<evidence type="ECO:0000256" key="1">
    <source>
        <dbReference type="SAM" id="Coils"/>
    </source>
</evidence>
<evidence type="ECO:0000313" key="3">
    <source>
        <dbReference type="EMBL" id="PCH43714.1"/>
    </source>
</evidence>
<keyword evidence="1" id="KW-0175">Coiled coil</keyword>
<dbReference type="AlphaFoldDB" id="A0A2H3K3U4"/>
<gene>
    <name evidence="3" type="ORF">WOLCODRAFT_138527</name>
</gene>
<feature type="region of interest" description="Disordered" evidence="2">
    <location>
        <begin position="40"/>
        <end position="65"/>
    </location>
</feature>
<accession>A0A2H3K3U4</accession>
<protein>
    <recommendedName>
        <fullName evidence="5">Clathrin light chain</fullName>
    </recommendedName>
</protein>
<dbReference type="STRING" id="742152.A0A2H3K3U4"/>
<sequence length="142" mass="16002">MSFSRASCVPQLPLHLSLSPLLAGVASDVLSTDIPDILAPATAAPPKVTGSSAYLSARQKPSSTARVTIPPREVIRLLNLLEGVEDDVACEVQRVKDSISEARELVREFKEERRVREQQFMERREREQKETKWIGDDFWQEV</sequence>
<feature type="coiled-coil region" evidence="1">
    <location>
        <begin position="92"/>
        <end position="119"/>
    </location>
</feature>
<name>A0A2H3K3U4_WOLCO</name>
<evidence type="ECO:0008006" key="5">
    <source>
        <dbReference type="Google" id="ProtNLM"/>
    </source>
</evidence>
<dbReference type="OMA" id="KETKWIG"/>
<dbReference type="Proteomes" id="UP000218811">
    <property type="component" value="Unassembled WGS sequence"/>
</dbReference>
<evidence type="ECO:0000256" key="2">
    <source>
        <dbReference type="SAM" id="MobiDB-lite"/>
    </source>
</evidence>
<keyword evidence="4" id="KW-1185">Reference proteome</keyword>
<reference evidence="3 4" key="1">
    <citation type="journal article" date="2012" name="Science">
        <title>The Paleozoic origin of enzymatic lignin decomposition reconstructed from 31 fungal genomes.</title>
        <authorList>
            <person name="Floudas D."/>
            <person name="Binder M."/>
            <person name="Riley R."/>
            <person name="Barry K."/>
            <person name="Blanchette R.A."/>
            <person name="Henrissat B."/>
            <person name="Martinez A.T."/>
            <person name="Otillar R."/>
            <person name="Spatafora J.W."/>
            <person name="Yadav J.S."/>
            <person name="Aerts A."/>
            <person name="Benoit I."/>
            <person name="Boyd A."/>
            <person name="Carlson A."/>
            <person name="Copeland A."/>
            <person name="Coutinho P.M."/>
            <person name="de Vries R.P."/>
            <person name="Ferreira P."/>
            <person name="Findley K."/>
            <person name="Foster B."/>
            <person name="Gaskell J."/>
            <person name="Glotzer D."/>
            <person name="Gorecki P."/>
            <person name="Heitman J."/>
            <person name="Hesse C."/>
            <person name="Hori C."/>
            <person name="Igarashi K."/>
            <person name="Jurgens J.A."/>
            <person name="Kallen N."/>
            <person name="Kersten P."/>
            <person name="Kohler A."/>
            <person name="Kuees U."/>
            <person name="Kumar T.K.A."/>
            <person name="Kuo A."/>
            <person name="LaButti K."/>
            <person name="Larrondo L.F."/>
            <person name="Lindquist E."/>
            <person name="Ling A."/>
            <person name="Lombard V."/>
            <person name="Lucas S."/>
            <person name="Lundell T."/>
            <person name="Martin R."/>
            <person name="McLaughlin D.J."/>
            <person name="Morgenstern I."/>
            <person name="Morin E."/>
            <person name="Murat C."/>
            <person name="Nagy L.G."/>
            <person name="Nolan M."/>
            <person name="Ohm R.A."/>
            <person name="Patyshakuliyeva A."/>
            <person name="Rokas A."/>
            <person name="Ruiz-Duenas F.J."/>
            <person name="Sabat G."/>
            <person name="Salamov A."/>
            <person name="Samejima M."/>
            <person name="Schmutz J."/>
            <person name="Slot J.C."/>
            <person name="St John F."/>
            <person name="Stenlid J."/>
            <person name="Sun H."/>
            <person name="Sun S."/>
            <person name="Syed K."/>
            <person name="Tsang A."/>
            <person name="Wiebenga A."/>
            <person name="Young D."/>
            <person name="Pisabarro A."/>
            <person name="Eastwood D.C."/>
            <person name="Martin F."/>
            <person name="Cullen D."/>
            <person name="Grigoriev I.V."/>
            <person name="Hibbett D.S."/>
        </authorList>
    </citation>
    <scope>NUCLEOTIDE SEQUENCE [LARGE SCALE GENOMIC DNA]</scope>
    <source>
        <strain evidence="3 4">MD-104</strain>
    </source>
</reference>
<proteinExistence type="predicted"/>
<dbReference type="EMBL" id="KB468146">
    <property type="protein sequence ID" value="PCH43714.1"/>
    <property type="molecule type" value="Genomic_DNA"/>
</dbReference>
<organism evidence="3 4">
    <name type="scientific">Wolfiporia cocos (strain MD-104)</name>
    <name type="common">Brown rot fungus</name>
    <dbReference type="NCBI Taxonomy" id="742152"/>
    <lineage>
        <taxon>Eukaryota</taxon>
        <taxon>Fungi</taxon>
        <taxon>Dikarya</taxon>
        <taxon>Basidiomycota</taxon>
        <taxon>Agaricomycotina</taxon>
        <taxon>Agaricomycetes</taxon>
        <taxon>Polyporales</taxon>
        <taxon>Phaeolaceae</taxon>
        <taxon>Wolfiporia</taxon>
    </lineage>
</organism>
<dbReference type="OrthoDB" id="3018737at2759"/>
<feature type="compositionally biased region" description="Polar residues" evidence="2">
    <location>
        <begin position="49"/>
        <end position="65"/>
    </location>
</feature>
<evidence type="ECO:0000313" key="4">
    <source>
        <dbReference type="Proteomes" id="UP000218811"/>
    </source>
</evidence>